<keyword evidence="1" id="KW-0472">Membrane</keyword>
<organism evidence="2 3">
    <name type="scientific">Edaphochlamys debaryana</name>
    <dbReference type="NCBI Taxonomy" id="47281"/>
    <lineage>
        <taxon>Eukaryota</taxon>
        <taxon>Viridiplantae</taxon>
        <taxon>Chlorophyta</taxon>
        <taxon>core chlorophytes</taxon>
        <taxon>Chlorophyceae</taxon>
        <taxon>CS clade</taxon>
        <taxon>Chlamydomonadales</taxon>
        <taxon>Chlamydomonadales incertae sedis</taxon>
        <taxon>Edaphochlamys</taxon>
    </lineage>
</organism>
<feature type="transmembrane region" description="Helical" evidence="1">
    <location>
        <begin position="27"/>
        <end position="47"/>
    </location>
</feature>
<dbReference type="EMBL" id="JAEHOE010000006">
    <property type="protein sequence ID" value="KAG2499461.1"/>
    <property type="molecule type" value="Genomic_DNA"/>
</dbReference>
<proteinExistence type="predicted"/>
<dbReference type="OrthoDB" id="541410at2759"/>
<name>A0A835YEK4_9CHLO</name>
<gene>
    <name evidence="2" type="ORF">HYH03_002408</name>
</gene>
<evidence type="ECO:0000313" key="2">
    <source>
        <dbReference type="EMBL" id="KAG2499461.1"/>
    </source>
</evidence>
<protein>
    <submittedName>
        <fullName evidence="2">Uncharacterized protein</fullName>
    </submittedName>
</protein>
<keyword evidence="3" id="KW-1185">Reference proteome</keyword>
<keyword evidence="1" id="KW-1133">Transmembrane helix</keyword>
<reference evidence="2" key="1">
    <citation type="journal article" date="2020" name="bioRxiv">
        <title>Comparative genomics of Chlamydomonas.</title>
        <authorList>
            <person name="Craig R.J."/>
            <person name="Hasan A.R."/>
            <person name="Ness R.W."/>
            <person name="Keightley P.D."/>
        </authorList>
    </citation>
    <scope>NUCLEOTIDE SEQUENCE</scope>
    <source>
        <strain evidence="2">CCAP 11/70</strain>
    </source>
</reference>
<evidence type="ECO:0000256" key="1">
    <source>
        <dbReference type="SAM" id="Phobius"/>
    </source>
</evidence>
<dbReference type="AlphaFoldDB" id="A0A835YEK4"/>
<keyword evidence="1" id="KW-0812">Transmembrane</keyword>
<dbReference type="Proteomes" id="UP000612055">
    <property type="component" value="Unassembled WGS sequence"/>
</dbReference>
<accession>A0A835YEK4</accession>
<comment type="caution">
    <text evidence="2">The sequence shown here is derived from an EMBL/GenBank/DDBJ whole genome shotgun (WGS) entry which is preliminary data.</text>
</comment>
<evidence type="ECO:0000313" key="3">
    <source>
        <dbReference type="Proteomes" id="UP000612055"/>
    </source>
</evidence>
<sequence length="105" mass="11635">MSRAQLERWAAEHPTATRTGRFMEPGLGYMLPRVGAAFVVAGALWWFNSQFGQSYRPETLSPEFVAEAKKIGEVATRVNGPPVYLNPFVNKIPGSIRGPEDVKDN</sequence>